<dbReference type="InterPro" id="IPR003329">
    <property type="entry name" value="Cytidylyl_trans"/>
</dbReference>
<dbReference type="InterPro" id="IPR050793">
    <property type="entry name" value="CMP-NeuNAc_synthase"/>
</dbReference>
<dbReference type="InterPro" id="IPR029044">
    <property type="entry name" value="Nucleotide-diphossugar_trans"/>
</dbReference>
<dbReference type="PANTHER" id="PTHR21485:SF6">
    <property type="entry name" value="N-ACYLNEURAMINATE CYTIDYLYLTRANSFERASE-RELATED"/>
    <property type="match status" value="1"/>
</dbReference>
<evidence type="ECO:0000313" key="2">
    <source>
        <dbReference type="Proteomes" id="UP000176429"/>
    </source>
</evidence>
<dbReference type="CDD" id="cd02513">
    <property type="entry name" value="CMP-NeuAc_Synthase"/>
    <property type="match status" value="1"/>
</dbReference>
<dbReference type="PANTHER" id="PTHR21485">
    <property type="entry name" value="HAD SUPERFAMILY MEMBERS CMAS AND KDSC"/>
    <property type="match status" value="1"/>
</dbReference>
<dbReference type="Proteomes" id="UP000176429">
    <property type="component" value="Unassembled WGS sequence"/>
</dbReference>
<comment type="caution">
    <text evidence="1">The sequence shown here is derived from an EMBL/GenBank/DDBJ whole genome shotgun (WGS) entry which is preliminary data.</text>
</comment>
<evidence type="ECO:0000313" key="1">
    <source>
        <dbReference type="EMBL" id="OHA42072.1"/>
    </source>
</evidence>
<organism evidence="1 2">
    <name type="scientific">Candidatus Taylorbacteria bacterium RIFCSPLOWO2_02_FULL_46_40</name>
    <dbReference type="NCBI Taxonomy" id="1802329"/>
    <lineage>
        <taxon>Bacteria</taxon>
        <taxon>Candidatus Tayloriibacteriota</taxon>
    </lineage>
</organism>
<gene>
    <name evidence="1" type="ORF">A3H68_03130</name>
</gene>
<dbReference type="SUPFAM" id="SSF53448">
    <property type="entry name" value="Nucleotide-diphospho-sugar transferases"/>
    <property type="match status" value="1"/>
</dbReference>
<dbReference type="AlphaFoldDB" id="A0A1G2P375"/>
<sequence>MKKSPLIYPVRSNGANPASNGVYAIIPARGGSKGIPKKNIADLGGFPLIAYSIAAAKLSKKISRIIVSTDNEEFAEIAKKFGAEVPFLRPKEISGDKSTDLEFVLHVLDWFKKNEGKIPDYLVHLRPTTPLRQTTDIDSAIEKITVDKKATALRSGHEIRESPYKLFAAEGKYFVGLFPNEKRPEYWNLPRQSFPPVYQPDGYVDILVPKIIIGSNGKKLHGDKILAFISPDTGEIDRAEDFKFLEFKLEKERWAIYDWLKKKF</sequence>
<dbReference type="Pfam" id="PF02348">
    <property type="entry name" value="CTP_transf_3"/>
    <property type="match status" value="1"/>
</dbReference>
<reference evidence="1 2" key="1">
    <citation type="journal article" date="2016" name="Nat. Commun.">
        <title>Thousands of microbial genomes shed light on interconnected biogeochemical processes in an aquifer system.</title>
        <authorList>
            <person name="Anantharaman K."/>
            <person name="Brown C.T."/>
            <person name="Hug L.A."/>
            <person name="Sharon I."/>
            <person name="Castelle C.J."/>
            <person name="Probst A.J."/>
            <person name="Thomas B.C."/>
            <person name="Singh A."/>
            <person name="Wilkins M.J."/>
            <person name="Karaoz U."/>
            <person name="Brodie E.L."/>
            <person name="Williams K.H."/>
            <person name="Hubbard S.S."/>
            <person name="Banfield J.F."/>
        </authorList>
    </citation>
    <scope>NUCLEOTIDE SEQUENCE [LARGE SCALE GENOMIC DNA]</scope>
</reference>
<accession>A0A1G2P375</accession>
<protein>
    <recommendedName>
        <fullName evidence="3">Cytidylyltransferase</fullName>
    </recommendedName>
</protein>
<proteinExistence type="predicted"/>
<name>A0A1G2P375_9BACT</name>
<dbReference type="EMBL" id="MHSH01000012">
    <property type="protein sequence ID" value="OHA42072.1"/>
    <property type="molecule type" value="Genomic_DNA"/>
</dbReference>
<dbReference type="Gene3D" id="3.90.550.10">
    <property type="entry name" value="Spore Coat Polysaccharide Biosynthesis Protein SpsA, Chain A"/>
    <property type="match status" value="1"/>
</dbReference>
<evidence type="ECO:0008006" key="3">
    <source>
        <dbReference type="Google" id="ProtNLM"/>
    </source>
</evidence>
<dbReference type="GO" id="GO:0008781">
    <property type="term" value="F:N-acylneuraminate cytidylyltransferase activity"/>
    <property type="evidence" value="ECO:0007669"/>
    <property type="project" value="TreeGrafter"/>
</dbReference>